<evidence type="ECO:0000313" key="1">
    <source>
        <dbReference type="EMBL" id="CAA0094187.1"/>
    </source>
</evidence>
<dbReference type="PANTHER" id="PTHR35370">
    <property type="entry name" value="CYTOPLASMIC PROTEIN-RELATED-RELATED"/>
    <property type="match status" value="1"/>
</dbReference>
<dbReference type="NCBIfam" id="TIGR03359">
    <property type="entry name" value="VI_chp_6"/>
    <property type="match status" value="1"/>
</dbReference>
<proteinExistence type="predicted"/>
<dbReference type="OrthoDB" id="9763676at2"/>
<dbReference type="InterPro" id="IPR010272">
    <property type="entry name" value="T6SS_TssF"/>
</dbReference>
<keyword evidence="3" id="KW-1185">Reference proteome</keyword>
<dbReference type="Pfam" id="PF05947">
    <property type="entry name" value="T6SS_TssF"/>
    <property type="match status" value="1"/>
</dbReference>
<sequence length="629" mass="70996">MEQEFLDYYNQELRHVRETAGEFGKAFPKIAGRLGMETLEVSDPYVERLLEAFAFMAARVQMKLDAKHPEFTQQLMDMVYPQYQSQIPSMVISRFSPTAQEGSLASGFRVNRDTALWSDASVTTRRTACQFKTTQDLTLWPLEMLDARYFSSDSALSVAQWPCSEGVRAGIRLTLKVEDGLNIHQLPMNQLRFYLSGEGELPMKIYEQIFANGTGFMIRARDEKGNPKGEPVRFGSDAIAPVGFDDEEAALPYPTRSFQGYRLLQEYFAFPEKFMFFELTGMAETLAGFDTTEVDILITLDRSISDLTSAIVTENFVLNCVPAINLFSKRSERVRLEAGQHRYHVSADRTRPLDYEIYRLESVQGFSGSSEPDQTFLPFYGNHDHASNNIHASFYTAVRKPREMSSLQQKNGPRSSYLGSEMFLSIVDGRNAPYPTDLKQLGLDFLCTNRDLPLLMPVGYGHTDFTLESGAPVDSIHIVTGPSKPLPAKSPSETSWQFLNHLSLNYLSLNNQEHHHDAVAIREMLRLYADMQDARIEKQVEAVRKIKCEPVVRQMPVKGAVAYGRGIGVALECDEAGFEGRGVFLFGAVMERFFAKYASINSFCEFTLKSTKRGEVNTWAARCGNQQIL</sequence>
<evidence type="ECO:0000313" key="2">
    <source>
        <dbReference type="EMBL" id="CAA0109482.1"/>
    </source>
</evidence>
<dbReference type="EMBL" id="CACSIO010000003">
    <property type="protein sequence ID" value="CAA0094187.1"/>
    <property type="molecule type" value="Genomic_DNA"/>
</dbReference>
<name>A0A5S9PXT9_9GAMM</name>
<dbReference type="EMBL" id="CACSIO010000012">
    <property type="protein sequence ID" value="CAA0109482.1"/>
    <property type="molecule type" value="Genomic_DNA"/>
</dbReference>
<dbReference type="PIRSF" id="PIRSF028304">
    <property type="entry name" value="UCP028304"/>
    <property type="match status" value="1"/>
</dbReference>
<reference evidence="2 3" key="1">
    <citation type="submission" date="2019-11" db="EMBL/GenBank/DDBJ databases">
        <authorList>
            <person name="Holert J."/>
        </authorList>
    </citation>
    <scope>NUCLEOTIDE SEQUENCE [LARGE SCALE GENOMIC DNA]</scope>
    <source>
        <strain evidence="2">SB11_3</strain>
    </source>
</reference>
<protein>
    <recommendedName>
        <fullName evidence="4">Type VI secretion system protein ImpG</fullName>
    </recommendedName>
</protein>
<dbReference type="Proteomes" id="UP000441399">
    <property type="component" value="Unassembled WGS sequence"/>
</dbReference>
<dbReference type="AlphaFoldDB" id="A0A5S9PXT9"/>
<gene>
    <name evidence="2" type="ORF">OPDIPICF_01473</name>
    <name evidence="1" type="ORF">OPDIPICF_03942</name>
</gene>
<organism evidence="2 3">
    <name type="scientific">BD1-7 clade bacterium</name>
    <dbReference type="NCBI Taxonomy" id="2029982"/>
    <lineage>
        <taxon>Bacteria</taxon>
        <taxon>Pseudomonadati</taxon>
        <taxon>Pseudomonadota</taxon>
        <taxon>Gammaproteobacteria</taxon>
        <taxon>Cellvibrionales</taxon>
        <taxon>Spongiibacteraceae</taxon>
        <taxon>BD1-7 clade</taxon>
    </lineage>
</organism>
<evidence type="ECO:0008006" key="4">
    <source>
        <dbReference type="Google" id="ProtNLM"/>
    </source>
</evidence>
<dbReference type="PANTHER" id="PTHR35370:SF1">
    <property type="entry name" value="TYPE VI SECRETION SYSTEM COMPONENT TSSF1"/>
    <property type="match status" value="1"/>
</dbReference>
<accession>A0A5S9PXT9</accession>
<evidence type="ECO:0000313" key="3">
    <source>
        <dbReference type="Proteomes" id="UP000441399"/>
    </source>
</evidence>